<dbReference type="Gene3D" id="3.40.50.720">
    <property type="entry name" value="NAD(P)-binding Rossmann-like Domain"/>
    <property type="match status" value="1"/>
</dbReference>
<evidence type="ECO:0000256" key="3">
    <source>
        <dbReference type="ARBA" id="ARBA00023002"/>
    </source>
</evidence>
<accession>A0A640SLE9</accession>
<evidence type="ECO:0000259" key="4">
    <source>
        <dbReference type="Pfam" id="PF02558"/>
    </source>
</evidence>
<dbReference type="InterPro" id="IPR049202">
    <property type="entry name" value="DUF6817"/>
</dbReference>
<dbReference type="SUPFAM" id="SSF48179">
    <property type="entry name" value="6-phosphogluconate dehydrogenase C-terminal domain-like"/>
    <property type="match status" value="1"/>
</dbReference>
<evidence type="ECO:0000259" key="6">
    <source>
        <dbReference type="Pfam" id="PF20680"/>
    </source>
</evidence>
<evidence type="ECO:0000256" key="1">
    <source>
        <dbReference type="ARBA" id="ARBA00007870"/>
    </source>
</evidence>
<evidence type="ECO:0000313" key="7">
    <source>
        <dbReference type="EMBL" id="GFE12077.1"/>
    </source>
</evidence>
<dbReference type="GO" id="GO:0005737">
    <property type="term" value="C:cytoplasm"/>
    <property type="evidence" value="ECO:0007669"/>
    <property type="project" value="TreeGrafter"/>
</dbReference>
<dbReference type="Proteomes" id="UP000430079">
    <property type="component" value="Unassembled WGS sequence"/>
</dbReference>
<dbReference type="SUPFAM" id="SSF51735">
    <property type="entry name" value="NAD(P)-binding Rossmann-fold domains"/>
    <property type="match status" value="1"/>
</dbReference>
<dbReference type="AlphaFoldDB" id="A0A640SLE9"/>
<keyword evidence="3" id="KW-0560">Oxidoreductase</keyword>
<dbReference type="InterPro" id="IPR013332">
    <property type="entry name" value="KPR_N"/>
</dbReference>
<comment type="similarity">
    <text evidence="1">Belongs to the ketopantoate reductase family.</text>
</comment>
<dbReference type="Gene3D" id="1.10.1040.10">
    <property type="entry name" value="N-(1-d-carboxylethyl)-l-norvaline Dehydrogenase, domain 2"/>
    <property type="match status" value="1"/>
</dbReference>
<dbReference type="EMBL" id="BLIO01000001">
    <property type="protein sequence ID" value="GFE12077.1"/>
    <property type="molecule type" value="Genomic_DNA"/>
</dbReference>
<evidence type="ECO:0000313" key="8">
    <source>
        <dbReference type="Proteomes" id="UP000430079"/>
    </source>
</evidence>
<dbReference type="PANTHER" id="PTHR21708">
    <property type="entry name" value="PROBABLE 2-DEHYDROPANTOATE 2-REDUCTASE"/>
    <property type="match status" value="1"/>
</dbReference>
<evidence type="ECO:0000259" key="5">
    <source>
        <dbReference type="Pfam" id="PF08546"/>
    </source>
</evidence>
<proteinExistence type="inferred from homology"/>
<keyword evidence="8" id="KW-1185">Reference proteome</keyword>
<dbReference type="InterPro" id="IPR051402">
    <property type="entry name" value="KPR-Related"/>
</dbReference>
<reference evidence="7 8" key="1">
    <citation type="submission" date="2019-12" db="EMBL/GenBank/DDBJ databases">
        <title>Whole genome shotgun sequence of Streptomyces hygroscopicus subsp. glebosus NBRC 13786.</title>
        <authorList>
            <person name="Ichikawa N."/>
            <person name="Kimura A."/>
            <person name="Kitahashi Y."/>
            <person name="Komaki H."/>
            <person name="Tamura T."/>
        </authorList>
    </citation>
    <scope>NUCLEOTIDE SEQUENCE [LARGE SCALE GENOMIC DNA]</scope>
    <source>
        <strain evidence="7 8">NBRC 13786</strain>
    </source>
</reference>
<feature type="domain" description="Ketopantoate reductase N-terminal" evidence="4">
    <location>
        <begin position="196"/>
        <end position="332"/>
    </location>
</feature>
<dbReference type="InterPro" id="IPR013328">
    <property type="entry name" value="6PGD_dom2"/>
</dbReference>
<dbReference type="Pfam" id="PF02558">
    <property type="entry name" value="ApbA"/>
    <property type="match status" value="1"/>
</dbReference>
<keyword evidence="2" id="KW-0521">NADP</keyword>
<dbReference type="NCBIfam" id="TIGR00745">
    <property type="entry name" value="apbA_panE"/>
    <property type="match status" value="1"/>
</dbReference>
<organism evidence="7 8">
    <name type="scientific">Streptomyces glebosus</name>
    <dbReference type="NCBI Taxonomy" id="249580"/>
    <lineage>
        <taxon>Bacteria</taxon>
        <taxon>Bacillati</taxon>
        <taxon>Actinomycetota</taxon>
        <taxon>Actinomycetes</taxon>
        <taxon>Kitasatosporales</taxon>
        <taxon>Streptomycetaceae</taxon>
        <taxon>Streptomyces</taxon>
    </lineage>
</organism>
<dbReference type="Pfam" id="PF20680">
    <property type="entry name" value="DUF6817"/>
    <property type="match status" value="1"/>
</dbReference>
<dbReference type="InterPro" id="IPR003710">
    <property type="entry name" value="ApbA"/>
</dbReference>
<dbReference type="GO" id="GO:0008677">
    <property type="term" value="F:2-dehydropantoate 2-reductase activity"/>
    <property type="evidence" value="ECO:0007669"/>
    <property type="project" value="InterPro"/>
</dbReference>
<evidence type="ECO:0000256" key="2">
    <source>
        <dbReference type="ARBA" id="ARBA00022857"/>
    </source>
</evidence>
<name>A0A640SLE9_9ACTN</name>
<dbReference type="PANTHER" id="PTHR21708:SF26">
    <property type="entry name" value="2-DEHYDROPANTOATE 2-REDUCTASE"/>
    <property type="match status" value="1"/>
</dbReference>
<dbReference type="InterPro" id="IPR013752">
    <property type="entry name" value="KPA_reductase"/>
</dbReference>
<sequence>MSVPLSAGPQVLSLLRELGAEAIVHPGGTLLAHLRRVQERLAAWGARPALQLAGLCHAFYGTDGFATSLLPLDRRAELAAVIGAEAEALVYFYAACDRRSSYPTLADPDAAYRDRFTGRTFTPDLGLRRDFAELSAANELDIARIDPAFREASGADLRTLFARLRPLLSRLAWTDCHTELTTAPLPGGAAPRPWTVAVLGPGGVGGLLAALLSRAGHRVICVAGDATTRALREDGIRVRSGQFGDFTATVEADTELREPADLCLIAVKHTALGSALERLPPGVLGEGVVVPLLNGIEHPAVLRDRYGAERVAPGIIRVESTRTAPGTIEHGSPFTEIELSGAHERLAPLAALLEDAGVRTRVVEDETAALWAKLAFLAPFALLTTRYGRTIGEVRTERREELVALVEEAAAVSSACGAPADVAKALALYDAFPAGSKSSMQRDAEAGRPLELDAIGGALLRAAERHGVPVPVAVRLMTELSAD</sequence>
<comment type="caution">
    <text evidence="7">The sequence shown here is derived from an EMBL/GenBank/DDBJ whole genome shotgun (WGS) entry which is preliminary data.</text>
</comment>
<dbReference type="InterPro" id="IPR036291">
    <property type="entry name" value="NAD(P)-bd_dom_sf"/>
</dbReference>
<dbReference type="InterPro" id="IPR008927">
    <property type="entry name" value="6-PGluconate_DH-like_C_sf"/>
</dbReference>
<protein>
    <recommendedName>
        <fullName evidence="9">2-dehydropantoate 2-reductase</fullName>
    </recommendedName>
</protein>
<gene>
    <name evidence="7" type="ORF">Sgleb_01240</name>
</gene>
<feature type="domain" description="Ketopantoate reductase C-terminal" evidence="5">
    <location>
        <begin position="368"/>
        <end position="478"/>
    </location>
</feature>
<feature type="domain" description="DUF6817" evidence="6">
    <location>
        <begin position="14"/>
        <end position="98"/>
    </location>
</feature>
<evidence type="ECO:0008006" key="9">
    <source>
        <dbReference type="Google" id="ProtNLM"/>
    </source>
</evidence>
<dbReference type="GO" id="GO:0015940">
    <property type="term" value="P:pantothenate biosynthetic process"/>
    <property type="evidence" value="ECO:0007669"/>
    <property type="project" value="InterPro"/>
</dbReference>
<dbReference type="Pfam" id="PF08546">
    <property type="entry name" value="ApbA_C"/>
    <property type="match status" value="1"/>
</dbReference>